<feature type="non-terminal residue" evidence="2">
    <location>
        <position position="1"/>
    </location>
</feature>
<evidence type="ECO:0000256" key="1">
    <source>
        <dbReference type="SAM" id="MobiDB-lite"/>
    </source>
</evidence>
<comment type="caution">
    <text evidence="2">The sequence shown here is derived from an EMBL/GenBank/DDBJ whole genome shotgun (WGS) entry which is preliminary data.</text>
</comment>
<dbReference type="AlphaFoldDB" id="A0A819V2A6"/>
<evidence type="ECO:0000313" key="2">
    <source>
        <dbReference type="EMBL" id="CAF4099858.1"/>
    </source>
</evidence>
<organism evidence="2 3">
    <name type="scientific">Rotaria sordida</name>
    <dbReference type="NCBI Taxonomy" id="392033"/>
    <lineage>
        <taxon>Eukaryota</taxon>
        <taxon>Metazoa</taxon>
        <taxon>Spiralia</taxon>
        <taxon>Gnathifera</taxon>
        <taxon>Rotifera</taxon>
        <taxon>Eurotatoria</taxon>
        <taxon>Bdelloidea</taxon>
        <taxon>Philodinida</taxon>
        <taxon>Philodinidae</taxon>
        <taxon>Rotaria</taxon>
    </lineage>
</organism>
<reference evidence="2" key="1">
    <citation type="submission" date="2021-02" db="EMBL/GenBank/DDBJ databases">
        <authorList>
            <person name="Nowell W R."/>
        </authorList>
    </citation>
    <scope>NUCLEOTIDE SEQUENCE</scope>
</reference>
<proteinExistence type="predicted"/>
<feature type="region of interest" description="Disordered" evidence="1">
    <location>
        <begin position="1"/>
        <end position="30"/>
    </location>
</feature>
<sequence length="30" mass="3213">MVTVGTGSIAIDPQDIPNESIRFPADPTNR</sequence>
<gene>
    <name evidence="2" type="ORF">FNK824_LOCUS31340</name>
</gene>
<name>A0A819V2A6_9BILA</name>
<dbReference type="Proteomes" id="UP000663874">
    <property type="component" value="Unassembled WGS sequence"/>
</dbReference>
<evidence type="ECO:0000313" key="3">
    <source>
        <dbReference type="Proteomes" id="UP000663874"/>
    </source>
</evidence>
<accession>A0A819V2A6</accession>
<dbReference type="EMBL" id="CAJOBE010010087">
    <property type="protein sequence ID" value="CAF4099858.1"/>
    <property type="molecule type" value="Genomic_DNA"/>
</dbReference>
<protein>
    <submittedName>
        <fullName evidence="2">Uncharacterized protein</fullName>
    </submittedName>
</protein>